<evidence type="ECO:0000256" key="1">
    <source>
        <dbReference type="ARBA" id="ARBA00005505"/>
    </source>
</evidence>
<evidence type="ECO:0000256" key="2">
    <source>
        <dbReference type="ARBA" id="ARBA00012513"/>
    </source>
</evidence>
<evidence type="ECO:0000256" key="9">
    <source>
        <dbReference type="ARBA" id="ARBA00048679"/>
    </source>
</evidence>
<evidence type="ECO:0000259" key="10">
    <source>
        <dbReference type="PROSITE" id="PS50011"/>
    </source>
</evidence>
<evidence type="ECO:0000256" key="6">
    <source>
        <dbReference type="ARBA" id="ARBA00022777"/>
    </source>
</evidence>
<comment type="similarity">
    <text evidence="1">Belongs to the protein kinase superfamily. CAMK Ser/Thr protein kinase family. PIM subfamily.</text>
</comment>
<dbReference type="Gene3D" id="3.30.200.20">
    <property type="entry name" value="Phosphorylase Kinase, domain 1"/>
    <property type="match status" value="1"/>
</dbReference>
<keyword evidence="6" id="KW-0418">Kinase</keyword>
<dbReference type="GO" id="GO:0005737">
    <property type="term" value="C:cytoplasm"/>
    <property type="evidence" value="ECO:0007669"/>
    <property type="project" value="TreeGrafter"/>
</dbReference>
<dbReference type="PANTHER" id="PTHR22984:SF11">
    <property type="entry name" value="AURORA KINASE-RELATED"/>
    <property type="match status" value="1"/>
</dbReference>
<protein>
    <recommendedName>
        <fullName evidence="2">non-specific serine/threonine protein kinase</fullName>
        <ecNumber evidence="2">2.7.11.1</ecNumber>
    </recommendedName>
</protein>
<dbReference type="GO" id="GO:0004674">
    <property type="term" value="F:protein serine/threonine kinase activity"/>
    <property type="evidence" value="ECO:0007669"/>
    <property type="project" value="UniProtKB-KW"/>
</dbReference>
<comment type="catalytic activity">
    <reaction evidence="9">
        <text>L-seryl-[protein] + ATP = O-phospho-L-seryl-[protein] + ADP + H(+)</text>
        <dbReference type="Rhea" id="RHEA:17989"/>
        <dbReference type="Rhea" id="RHEA-COMP:9863"/>
        <dbReference type="Rhea" id="RHEA-COMP:11604"/>
        <dbReference type="ChEBI" id="CHEBI:15378"/>
        <dbReference type="ChEBI" id="CHEBI:29999"/>
        <dbReference type="ChEBI" id="CHEBI:30616"/>
        <dbReference type="ChEBI" id="CHEBI:83421"/>
        <dbReference type="ChEBI" id="CHEBI:456216"/>
        <dbReference type="EC" id="2.7.11.1"/>
    </reaction>
</comment>
<name>A0A8C2J0A2_CYPCA</name>
<dbReference type="InterPro" id="IPR011009">
    <property type="entry name" value="Kinase-like_dom_sf"/>
</dbReference>
<feature type="domain" description="Protein kinase" evidence="10">
    <location>
        <begin position="212"/>
        <end position="367"/>
    </location>
</feature>
<proteinExistence type="inferred from homology"/>
<evidence type="ECO:0000313" key="12">
    <source>
        <dbReference type="Proteomes" id="UP000694701"/>
    </source>
</evidence>
<sequence>MSDCRDDVLEVTFRATSSDSDDVLEVTVSATSDSSDDVPQIIVCATSNSTVNATSDCGDDVLKITVRATSDGSDDVLEVTVRATSSDSDDVLPSTFCAMSDCCDDVPQSTCCATSDGSDDVLKGTVHATSYCSDAVLEATGRPTSDCSDDVLKAAVRAMSDCSDDVLEVTVRATSSYSDDVPPSSCCDISDFCYDNPNIIQTHSHFNHSWHYIIGSQLGKGGFGTIYTATRFDEYLFKSYIHHNNCFSSRTVIPPLPLEVALLILANQDTSVPEIVQLLDKHVEPDHYVLVIEHPMPFEEFNWFVLLQIMTIEEDVVRVIMHQAIFMENLLINPDTLKVKLIEFGCGDFLIEAGWTSFAGMYDPSKL</sequence>
<keyword evidence="7" id="KW-0067">ATP-binding</keyword>
<dbReference type="SUPFAM" id="SSF56112">
    <property type="entry name" value="Protein kinase-like (PK-like)"/>
    <property type="match status" value="1"/>
</dbReference>
<evidence type="ECO:0000313" key="11">
    <source>
        <dbReference type="Ensembl" id="ENSCCRP00020086268.1"/>
    </source>
</evidence>
<dbReference type="GO" id="GO:0005524">
    <property type="term" value="F:ATP binding"/>
    <property type="evidence" value="ECO:0007669"/>
    <property type="project" value="UniProtKB-KW"/>
</dbReference>
<evidence type="ECO:0000256" key="5">
    <source>
        <dbReference type="ARBA" id="ARBA00022741"/>
    </source>
</evidence>
<dbReference type="Proteomes" id="UP000694701">
    <property type="component" value="Unplaced"/>
</dbReference>
<dbReference type="Ensembl" id="ENSCCRT00020094388.1">
    <property type="protein sequence ID" value="ENSCCRP00020086268.1"/>
    <property type="gene ID" value="ENSCCRG00020039721.1"/>
</dbReference>
<dbReference type="InterPro" id="IPR000719">
    <property type="entry name" value="Prot_kinase_dom"/>
</dbReference>
<evidence type="ECO:0000256" key="8">
    <source>
        <dbReference type="ARBA" id="ARBA00047899"/>
    </source>
</evidence>
<evidence type="ECO:0000256" key="7">
    <source>
        <dbReference type="ARBA" id="ARBA00022840"/>
    </source>
</evidence>
<evidence type="ECO:0000256" key="3">
    <source>
        <dbReference type="ARBA" id="ARBA00022527"/>
    </source>
</evidence>
<keyword evidence="3" id="KW-0723">Serine/threonine-protein kinase</keyword>
<accession>A0A8C2J0A2</accession>
<organism evidence="11 12">
    <name type="scientific">Cyprinus carpio</name>
    <name type="common">Common carp</name>
    <dbReference type="NCBI Taxonomy" id="7962"/>
    <lineage>
        <taxon>Eukaryota</taxon>
        <taxon>Metazoa</taxon>
        <taxon>Chordata</taxon>
        <taxon>Craniata</taxon>
        <taxon>Vertebrata</taxon>
        <taxon>Euteleostomi</taxon>
        <taxon>Actinopterygii</taxon>
        <taxon>Neopterygii</taxon>
        <taxon>Teleostei</taxon>
        <taxon>Ostariophysi</taxon>
        <taxon>Cypriniformes</taxon>
        <taxon>Cyprinidae</taxon>
        <taxon>Cyprininae</taxon>
        <taxon>Cyprinus</taxon>
    </lineage>
</organism>
<dbReference type="AlphaFoldDB" id="A0A8C2J0A2"/>
<dbReference type="GO" id="GO:0043066">
    <property type="term" value="P:negative regulation of apoptotic process"/>
    <property type="evidence" value="ECO:0007669"/>
    <property type="project" value="TreeGrafter"/>
</dbReference>
<comment type="catalytic activity">
    <reaction evidence="8">
        <text>L-threonyl-[protein] + ATP = O-phospho-L-threonyl-[protein] + ADP + H(+)</text>
        <dbReference type="Rhea" id="RHEA:46608"/>
        <dbReference type="Rhea" id="RHEA-COMP:11060"/>
        <dbReference type="Rhea" id="RHEA-COMP:11605"/>
        <dbReference type="ChEBI" id="CHEBI:15378"/>
        <dbReference type="ChEBI" id="CHEBI:30013"/>
        <dbReference type="ChEBI" id="CHEBI:30616"/>
        <dbReference type="ChEBI" id="CHEBI:61977"/>
        <dbReference type="ChEBI" id="CHEBI:456216"/>
        <dbReference type="EC" id="2.7.11.1"/>
    </reaction>
</comment>
<keyword evidence="5" id="KW-0547">Nucleotide-binding</keyword>
<dbReference type="PANTHER" id="PTHR22984">
    <property type="entry name" value="SERINE/THREONINE-PROTEIN KINASE PIM"/>
    <property type="match status" value="1"/>
</dbReference>
<keyword evidence="4" id="KW-0808">Transferase</keyword>
<evidence type="ECO:0000256" key="4">
    <source>
        <dbReference type="ARBA" id="ARBA00022679"/>
    </source>
</evidence>
<dbReference type="GO" id="GO:0007346">
    <property type="term" value="P:regulation of mitotic cell cycle"/>
    <property type="evidence" value="ECO:0007669"/>
    <property type="project" value="TreeGrafter"/>
</dbReference>
<dbReference type="EC" id="2.7.11.1" evidence="2"/>
<reference evidence="11" key="1">
    <citation type="submission" date="2025-08" db="UniProtKB">
        <authorList>
            <consortium name="Ensembl"/>
        </authorList>
    </citation>
    <scope>IDENTIFICATION</scope>
</reference>
<dbReference type="PROSITE" id="PS50011">
    <property type="entry name" value="PROTEIN_KINASE_DOM"/>
    <property type="match status" value="1"/>
</dbReference>
<dbReference type="InterPro" id="IPR051138">
    <property type="entry name" value="PIM_Ser/Thr_kinase"/>
</dbReference>